<keyword evidence="1" id="KW-0560">Oxidoreductase</keyword>
<dbReference type="InterPro" id="IPR050268">
    <property type="entry name" value="NADH-dep_flavin_reductase"/>
</dbReference>
<evidence type="ECO:0000259" key="2">
    <source>
        <dbReference type="SMART" id="SM00903"/>
    </source>
</evidence>
<dbReference type="InterPro" id="IPR012349">
    <property type="entry name" value="Split_barrel_FMN-bd"/>
</dbReference>
<dbReference type="SUPFAM" id="SSF50475">
    <property type="entry name" value="FMN-binding split barrel"/>
    <property type="match status" value="1"/>
</dbReference>
<protein>
    <submittedName>
        <fullName evidence="3">Flavin reductase (DIM6/NTAB) family NADH-FMN oxidoreductase RutF</fullName>
    </submittedName>
</protein>
<dbReference type="Gene3D" id="2.30.110.10">
    <property type="entry name" value="Electron Transport, Fmn-binding Protein, Chain A"/>
    <property type="match status" value="1"/>
</dbReference>
<reference evidence="3 4" key="1">
    <citation type="submission" date="2020-08" db="EMBL/GenBank/DDBJ databases">
        <title>Genomic Encyclopedia of Type Strains, Phase IV (KMG-IV): sequencing the most valuable type-strain genomes for metagenomic binning, comparative biology and taxonomic classification.</title>
        <authorList>
            <person name="Goeker M."/>
        </authorList>
    </citation>
    <scope>NUCLEOTIDE SEQUENCE [LARGE SCALE GENOMIC DNA]</scope>
    <source>
        <strain evidence="3 4">DSM 21769</strain>
    </source>
</reference>
<name>A0A841PPM3_9BACL</name>
<dbReference type="SMART" id="SM00903">
    <property type="entry name" value="Flavin_Reduct"/>
    <property type="match status" value="1"/>
</dbReference>
<dbReference type="EMBL" id="JACHHJ010000004">
    <property type="protein sequence ID" value="MBB6450720.1"/>
    <property type="molecule type" value="Genomic_DNA"/>
</dbReference>
<dbReference type="GO" id="GO:0042602">
    <property type="term" value="F:riboflavin reductase (NADPH) activity"/>
    <property type="evidence" value="ECO:0007669"/>
    <property type="project" value="TreeGrafter"/>
</dbReference>
<dbReference type="Proteomes" id="UP000568839">
    <property type="component" value="Unassembled WGS sequence"/>
</dbReference>
<accession>A0A841PPM3</accession>
<gene>
    <name evidence="3" type="ORF">HNR44_002710</name>
</gene>
<dbReference type="RefSeq" id="WP_184404787.1">
    <property type="nucleotide sequence ID" value="NZ_JACHHJ010000004.1"/>
</dbReference>
<dbReference type="PANTHER" id="PTHR30466:SF1">
    <property type="entry name" value="FMN REDUCTASE (NADH) RUTF"/>
    <property type="match status" value="1"/>
</dbReference>
<evidence type="ECO:0000313" key="4">
    <source>
        <dbReference type="Proteomes" id="UP000568839"/>
    </source>
</evidence>
<organism evidence="3 4">
    <name type="scientific">Geomicrobium halophilum</name>
    <dbReference type="NCBI Taxonomy" id="549000"/>
    <lineage>
        <taxon>Bacteria</taxon>
        <taxon>Bacillati</taxon>
        <taxon>Bacillota</taxon>
        <taxon>Bacilli</taxon>
        <taxon>Bacillales</taxon>
        <taxon>Geomicrobium</taxon>
    </lineage>
</organism>
<evidence type="ECO:0000256" key="1">
    <source>
        <dbReference type="ARBA" id="ARBA00023002"/>
    </source>
</evidence>
<dbReference type="PANTHER" id="PTHR30466">
    <property type="entry name" value="FLAVIN REDUCTASE"/>
    <property type="match status" value="1"/>
</dbReference>
<evidence type="ECO:0000313" key="3">
    <source>
        <dbReference type="EMBL" id="MBB6450720.1"/>
    </source>
</evidence>
<dbReference type="InterPro" id="IPR002563">
    <property type="entry name" value="Flavin_Rdtase-like_dom"/>
</dbReference>
<feature type="domain" description="Flavin reductase like" evidence="2">
    <location>
        <begin position="10"/>
        <end position="152"/>
    </location>
</feature>
<keyword evidence="4" id="KW-1185">Reference proteome</keyword>
<dbReference type="GO" id="GO:0010181">
    <property type="term" value="F:FMN binding"/>
    <property type="evidence" value="ECO:0007669"/>
    <property type="project" value="InterPro"/>
</dbReference>
<sequence>MDDLLFRQAMGTFSTGVTVISTEVDAKTHGMTANAFMSVSLDPKLVAVSVDHQASIYEEIRTARRYAVSILDDSQEEISKTFANQIRGKEQFAFATFRDLPVIPDALVHLACDVVQEIAAGDHTIFIGEVKDIEVNEEEGRPLLYYRGAYQALQ</sequence>
<dbReference type="Pfam" id="PF01613">
    <property type="entry name" value="Flavin_Reduct"/>
    <property type="match status" value="1"/>
</dbReference>
<comment type="caution">
    <text evidence="3">The sequence shown here is derived from an EMBL/GenBank/DDBJ whole genome shotgun (WGS) entry which is preliminary data.</text>
</comment>
<proteinExistence type="predicted"/>
<dbReference type="AlphaFoldDB" id="A0A841PPM3"/>